<evidence type="ECO:0000256" key="3">
    <source>
        <dbReference type="ARBA" id="ARBA00025768"/>
    </source>
</evidence>
<evidence type="ECO:0000313" key="6">
    <source>
        <dbReference type="WBParaSite" id="SSTP_0000170000.1"/>
    </source>
</evidence>
<keyword evidence="1" id="KW-0547">Nucleotide-binding</keyword>
<dbReference type="Proteomes" id="UP000035681">
    <property type="component" value="Unplaced"/>
</dbReference>
<protein>
    <recommendedName>
        <fullName evidence="4">Protein KTI12 homolog</fullName>
    </recommendedName>
</protein>
<dbReference type="Gene3D" id="3.40.50.300">
    <property type="entry name" value="P-loop containing nucleotide triphosphate hydrolases"/>
    <property type="match status" value="1"/>
</dbReference>
<evidence type="ECO:0000313" key="5">
    <source>
        <dbReference type="Proteomes" id="UP000035681"/>
    </source>
</evidence>
<proteinExistence type="inferred from homology"/>
<dbReference type="WBParaSite" id="TCONS_00008848.p1">
    <property type="protein sequence ID" value="TCONS_00008848.p1"/>
    <property type="gene ID" value="XLOC_006724"/>
</dbReference>
<comment type="similarity">
    <text evidence="3">Belongs to the KTI12 family.</text>
</comment>
<reference evidence="6" key="1">
    <citation type="submission" date="2015-08" db="UniProtKB">
        <authorList>
            <consortium name="WormBaseParasite"/>
        </authorList>
    </citation>
    <scope>IDENTIFICATION</scope>
</reference>
<evidence type="ECO:0000256" key="1">
    <source>
        <dbReference type="ARBA" id="ARBA00022741"/>
    </source>
</evidence>
<evidence type="ECO:0000256" key="4">
    <source>
        <dbReference type="ARBA" id="ARBA00026170"/>
    </source>
</evidence>
<sequence length="299" mass="34771">MPLLVVFGKPCSGKSKTVSDFVHYLHEKYSLPNEKIKVINDESNTEFSTNIYDNIKLEKEHRSLLKSLVDDHLKKDTLVILDALNYIKGYRYELHCIAKKIQTKFALLIINEDDTKCQSINKEISMKYDERILTEILMRIEYPNKKDSWDNPNLVIEMATTKKTDDNIATFDKLYYLLFEGVSLVSNKSTKCQPIGNKNFVTDIAKITKKIIITLDSEQKKHKLGDRIKLPYTDLDEKDDTKNTYLYIKQYSINELDRYRKIFLGTIRGQSIEGAYTIGNLFVNYLNTHLSMCHIEGEI</sequence>
<organism evidence="6">
    <name type="scientific">Strongyloides stercoralis</name>
    <name type="common">Threadworm</name>
    <dbReference type="NCBI Taxonomy" id="6248"/>
    <lineage>
        <taxon>Eukaryota</taxon>
        <taxon>Metazoa</taxon>
        <taxon>Ecdysozoa</taxon>
        <taxon>Nematoda</taxon>
        <taxon>Chromadorea</taxon>
        <taxon>Rhabditida</taxon>
        <taxon>Tylenchina</taxon>
        <taxon>Panagrolaimomorpha</taxon>
        <taxon>Strongyloidoidea</taxon>
        <taxon>Strongyloididae</taxon>
        <taxon>Strongyloides</taxon>
    </lineage>
</organism>
<dbReference type="WBParaSite" id="SSTP_0000170000.1">
    <property type="protein sequence ID" value="SSTP_0000170000.1"/>
    <property type="gene ID" value="SSTP_0000170000"/>
</dbReference>
<dbReference type="AlphaFoldDB" id="A0A0K0DWT4"/>
<dbReference type="STRING" id="6248.A0A0K0DWT4"/>
<dbReference type="InterPro" id="IPR027417">
    <property type="entry name" value="P-loop_NTPase"/>
</dbReference>
<accession>A0A0K0DWT4</accession>
<keyword evidence="5" id="KW-1185">Reference proteome</keyword>
<dbReference type="GO" id="GO:0005524">
    <property type="term" value="F:ATP binding"/>
    <property type="evidence" value="ECO:0007669"/>
    <property type="project" value="UniProtKB-KW"/>
</dbReference>
<dbReference type="Pfam" id="PF08433">
    <property type="entry name" value="KTI12"/>
    <property type="match status" value="1"/>
</dbReference>
<evidence type="ECO:0000256" key="2">
    <source>
        <dbReference type="ARBA" id="ARBA00022840"/>
    </source>
</evidence>
<dbReference type="SUPFAM" id="SSF52540">
    <property type="entry name" value="P-loop containing nucleoside triphosphate hydrolases"/>
    <property type="match status" value="1"/>
</dbReference>
<keyword evidence="2" id="KW-0067">ATP-binding</keyword>
<dbReference type="InterPro" id="IPR013641">
    <property type="entry name" value="KTI12/PSTK"/>
</dbReference>
<name>A0A0K0DWT4_STRER</name>
<dbReference type="PANTHER" id="PTHR12435">
    <property type="match status" value="1"/>
</dbReference>